<accession>L9U9D8</accession>
<evidence type="ECO:0000313" key="2">
    <source>
        <dbReference type="EMBL" id="ELY21505.1"/>
    </source>
</evidence>
<keyword evidence="1" id="KW-0812">Transmembrane</keyword>
<gene>
    <name evidence="2" type="ORF">HALTITAN_1494</name>
</gene>
<dbReference type="EMBL" id="AOPO01000005">
    <property type="protein sequence ID" value="ELY21505.1"/>
    <property type="molecule type" value="Genomic_DNA"/>
</dbReference>
<proteinExistence type="predicted"/>
<dbReference type="AlphaFoldDB" id="L9U9D8"/>
<keyword evidence="1" id="KW-0472">Membrane</keyword>
<protein>
    <submittedName>
        <fullName evidence="2">Uncharacterized protein</fullName>
    </submittedName>
</protein>
<sequence>MCVLPLSFKTSFDIEFIQSLYDRLVCHDDSLKLILRTKNGRKTDDPEKAGIGEIRNASNKQLFGMSPKEGIVHTEHAGPLQEPLFAFLKERDIHQQEVTTDIGVACLLLYVVLVAGGGLLYTTHNNVAFLYPYALACVIFVLSGLALRAYAYKPGQEKWSIPSMVLLAIGALPTAPSSLLTIPMINYLGRAKLQRRLNQGAEDAEAINT</sequence>
<organism evidence="2 3">
    <name type="scientific">Vreelandella titanicae BH1</name>
    <dbReference type="NCBI Taxonomy" id="1204738"/>
    <lineage>
        <taxon>Bacteria</taxon>
        <taxon>Pseudomonadati</taxon>
        <taxon>Pseudomonadota</taxon>
        <taxon>Gammaproteobacteria</taxon>
        <taxon>Oceanospirillales</taxon>
        <taxon>Halomonadaceae</taxon>
        <taxon>Vreelandella</taxon>
    </lineage>
</organism>
<name>L9U9D8_9GAMM</name>
<feature type="transmembrane region" description="Helical" evidence="1">
    <location>
        <begin position="133"/>
        <end position="152"/>
    </location>
</feature>
<comment type="caution">
    <text evidence="2">The sequence shown here is derived from an EMBL/GenBank/DDBJ whole genome shotgun (WGS) entry which is preliminary data.</text>
</comment>
<evidence type="ECO:0000313" key="3">
    <source>
        <dbReference type="Proteomes" id="UP000011651"/>
    </source>
</evidence>
<feature type="transmembrane region" description="Helical" evidence="1">
    <location>
        <begin position="102"/>
        <end position="121"/>
    </location>
</feature>
<keyword evidence="1" id="KW-1133">Transmembrane helix</keyword>
<reference evidence="2 3" key="1">
    <citation type="journal article" date="2013" name="Genome Announc.">
        <title>Draft Genome of the Marine Gammaproteobacterium Halomonas titanicae.</title>
        <authorList>
            <person name="Sanchez-Porro C."/>
            <person name="de la Haba R.R."/>
            <person name="Cruz-Hernandez N."/>
            <person name="Gonzalez J.M."/>
            <person name="Reyes-Guirao C."/>
            <person name="Navarro-Sampedro L."/>
            <person name="Carballo M."/>
            <person name="Ventosa A."/>
        </authorList>
    </citation>
    <scope>NUCLEOTIDE SEQUENCE [LARGE SCALE GENOMIC DNA]</scope>
    <source>
        <strain evidence="2 3">BH1</strain>
    </source>
</reference>
<feature type="transmembrane region" description="Helical" evidence="1">
    <location>
        <begin position="164"/>
        <end position="188"/>
    </location>
</feature>
<dbReference type="Proteomes" id="UP000011651">
    <property type="component" value="Unassembled WGS sequence"/>
</dbReference>
<dbReference type="PATRIC" id="fig|1204738.3.peg.2236"/>
<evidence type="ECO:0000256" key="1">
    <source>
        <dbReference type="SAM" id="Phobius"/>
    </source>
</evidence>